<dbReference type="RefSeq" id="WP_345012756.1">
    <property type="nucleotide sequence ID" value="NZ_BAABFC010000013.1"/>
</dbReference>
<reference evidence="10" key="1">
    <citation type="journal article" date="2019" name="Int. J. Syst. Evol. Microbiol.">
        <title>The Global Catalogue of Microorganisms (GCM) 10K type strain sequencing project: providing services to taxonomists for standard genome sequencing and annotation.</title>
        <authorList>
            <consortium name="The Broad Institute Genomics Platform"/>
            <consortium name="The Broad Institute Genome Sequencing Center for Infectious Disease"/>
            <person name="Wu L."/>
            <person name="Ma J."/>
        </authorList>
    </citation>
    <scope>NUCLEOTIDE SEQUENCE [LARGE SCALE GENOMIC DNA]</scope>
    <source>
        <strain evidence="10">JCM 32226</strain>
    </source>
</reference>
<sequence>MSQDSTAHSPEITTLESREIYANRWMRLREDSIRRADGQEGIYSVVEKPDFAVIAAVQDGLIYLVEQYRYPVAGRHWELPQGTWDKDESDPLGLARAELQEETGLRAGQMQWVGHLYLAYGFCTQAYDLFLATDLSQGPQALEPEEQGLICRPFAIETVLEQVRTGQLQDATTVAALGLLRLKGLI</sequence>
<comment type="caution">
    <text evidence="9">The sequence shown here is derived from an EMBL/GenBank/DDBJ whole genome shotgun (WGS) entry which is preliminary data.</text>
</comment>
<comment type="cofactor">
    <cofactor evidence="2">
        <name>Mg(2+)</name>
        <dbReference type="ChEBI" id="CHEBI:18420"/>
    </cofactor>
</comment>
<gene>
    <name evidence="9" type="ORF">GCM10023095_20660</name>
</gene>
<dbReference type="Proteomes" id="UP001501321">
    <property type="component" value="Unassembled WGS sequence"/>
</dbReference>
<dbReference type="GO" id="GO:0016787">
    <property type="term" value="F:hydrolase activity"/>
    <property type="evidence" value="ECO:0007669"/>
    <property type="project" value="UniProtKB-KW"/>
</dbReference>
<keyword evidence="5 9" id="KW-0378">Hydrolase</keyword>
<dbReference type="PROSITE" id="PS51462">
    <property type="entry name" value="NUDIX"/>
    <property type="match status" value="1"/>
</dbReference>
<dbReference type="InterPro" id="IPR015797">
    <property type="entry name" value="NUDIX_hydrolase-like_dom_sf"/>
</dbReference>
<dbReference type="SUPFAM" id="SSF55811">
    <property type="entry name" value="Nudix"/>
    <property type="match status" value="1"/>
</dbReference>
<accession>A0ABP8QBI1</accession>
<dbReference type="Pfam" id="PF00293">
    <property type="entry name" value="NUDIX"/>
    <property type="match status" value="1"/>
</dbReference>
<dbReference type="PANTHER" id="PTHR11839:SF18">
    <property type="entry name" value="NUDIX HYDROLASE DOMAIN-CONTAINING PROTEIN"/>
    <property type="match status" value="1"/>
</dbReference>
<proteinExistence type="inferred from homology"/>
<comment type="catalytic activity">
    <reaction evidence="1">
        <text>GDP-alpha-D-mannose + H2O = alpha-D-mannose 1-phosphate + GMP + 2 H(+)</text>
        <dbReference type="Rhea" id="RHEA:27978"/>
        <dbReference type="ChEBI" id="CHEBI:15377"/>
        <dbReference type="ChEBI" id="CHEBI:15378"/>
        <dbReference type="ChEBI" id="CHEBI:57527"/>
        <dbReference type="ChEBI" id="CHEBI:58115"/>
        <dbReference type="ChEBI" id="CHEBI:58409"/>
    </reaction>
</comment>
<evidence type="ECO:0000256" key="1">
    <source>
        <dbReference type="ARBA" id="ARBA00000847"/>
    </source>
</evidence>
<dbReference type="InterPro" id="IPR000086">
    <property type="entry name" value="NUDIX_hydrolase_dom"/>
</dbReference>
<dbReference type="PANTHER" id="PTHR11839">
    <property type="entry name" value="UDP/ADP-SUGAR PYROPHOSPHATASE"/>
    <property type="match status" value="1"/>
</dbReference>
<comment type="similarity">
    <text evidence="3">Belongs to the Nudix hydrolase family. NudK subfamily.</text>
</comment>
<evidence type="ECO:0000256" key="4">
    <source>
        <dbReference type="ARBA" id="ARBA00016377"/>
    </source>
</evidence>
<keyword evidence="10" id="KW-1185">Reference proteome</keyword>
<evidence type="ECO:0000259" key="8">
    <source>
        <dbReference type="PROSITE" id="PS51462"/>
    </source>
</evidence>
<evidence type="ECO:0000256" key="7">
    <source>
        <dbReference type="ARBA" id="ARBA00032272"/>
    </source>
</evidence>
<evidence type="ECO:0000256" key="5">
    <source>
        <dbReference type="ARBA" id="ARBA00022801"/>
    </source>
</evidence>
<feature type="domain" description="Nudix hydrolase" evidence="8">
    <location>
        <begin position="46"/>
        <end position="176"/>
    </location>
</feature>
<evidence type="ECO:0000313" key="9">
    <source>
        <dbReference type="EMBL" id="GAA4499871.1"/>
    </source>
</evidence>
<dbReference type="EMBL" id="BAABFC010000013">
    <property type="protein sequence ID" value="GAA4499871.1"/>
    <property type="molecule type" value="Genomic_DNA"/>
</dbReference>
<evidence type="ECO:0000256" key="2">
    <source>
        <dbReference type="ARBA" id="ARBA00001946"/>
    </source>
</evidence>
<protein>
    <recommendedName>
        <fullName evidence="4">GDP-mannose pyrophosphatase</fullName>
    </recommendedName>
    <alternativeName>
        <fullName evidence="6">GDP-mannose hydrolase</fullName>
    </alternativeName>
    <alternativeName>
        <fullName evidence="7">GDPMK</fullName>
    </alternativeName>
</protein>
<name>A0ABP8QBI1_9GAMM</name>
<evidence type="ECO:0000256" key="6">
    <source>
        <dbReference type="ARBA" id="ARBA00032162"/>
    </source>
</evidence>
<evidence type="ECO:0000256" key="3">
    <source>
        <dbReference type="ARBA" id="ARBA00007275"/>
    </source>
</evidence>
<evidence type="ECO:0000313" key="10">
    <source>
        <dbReference type="Proteomes" id="UP001501321"/>
    </source>
</evidence>
<dbReference type="Gene3D" id="3.90.79.10">
    <property type="entry name" value="Nucleoside Triphosphate Pyrophosphohydrolase"/>
    <property type="match status" value="1"/>
</dbReference>
<organism evidence="9 10">
    <name type="scientific">Pseudaeromonas paramecii</name>
    <dbReference type="NCBI Taxonomy" id="2138166"/>
    <lineage>
        <taxon>Bacteria</taxon>
        <taxon>Pseudomonadati</taxon>
        <taxon>Pseudomonadota</taxon>
        <taxon>Gammaproteobacteria</taxon>
        <taxon>Aeromonadales</taxon>
        <taxon>Aeromonadaceae</taxon>
        <taxon>Pseudaeromonas</taxon>
    </lineage>
</organism>
<dbReference type="CDD" id="cd24161">
    <property type="entry name" value="NUDIX_ADPRase_Ndx2"/>
    <property type="match status" value="1"/>
</dbReference>